<gene>
    <name evidence="1" type="ORF">LSALG_LOCUS20458</name>
</gene>
<dbReference type="EMBL" id="OX465080">
    <property type="protein sequence ID" value="CAI9280723.1"/>
    <property type="molecule type" value="Genomic_DNA"/>
</dbReference>
<organism evidence="1 2">
    <name type="scientific">Lactuca saligna</name>
    <name type="common">Willowleaf lettuce</name>
    <dbReference type="NCBI Taxonomy" id="75948"/>
    <lineage>
        <taxon>Eukaryota</taxon>
        <taxon>Viridiplantae</taxon>
        <taxon>Streptophyta</taxon>
        <taxon>Embryophyta</taxon>
        <taxon>Tracheophyta</taxon>
        <taxon>Spermatophyta</taxon>
        <taxon>Magnoliopsida</taxon>
        <taxon>eudicotyledons</taxon>
        <taxon>Gunneridae</taxon>
        <taxon>Pentapetalae</taxon>
        <taxon>asterids</taxon>
        <taxon>campanulids</taxon>
        <taxon>Asterales</taxon>
        <taxon>Asteraceae</taxon>
        <taxon>Cichorioideae</taxon>
        <taxon>Cichorieae</taxon>
        <taxon>Lactucinae</taxon>
        <taxon>Lactuca</taxon>
    </lineage>
</organism>
<evidence type="ECO:0000313" key="1">
    <source>
        <dbReference type="EMBL" id="CAI9280723.1"/>
    </source>
</evidence>
<accession>A0AA36E3C3</accession>
<dbReference type="Proteomes" id="UP001177003">
    <property type="component" value="Chromosome 4"/>
</dbReference>
<sequence>MVSSVESCYKTVLVHILDLVLQLLTNAPPLSTNVSQGGDKGDITLKHNGEDKGKVVRKVFSIQSLTSVHMKVVMESLTTTTIVAPNIEFNMSKLQLKKLTENYKDPDEFKKLNIRFYVVLRKNEKDMWSLVNIKLISITHDTLIEGVLKNYRYSLVRENNVLFDFTITDFPLMNLVDLVMIAKILGDLIKSQIHEKSSYIIGYGHIKCFLDCYYAYLALTYLDLSTAINKNLKVSKALLKV</sequence>
<evidence type="ECO:0000313" key="2">
    <source>
        <dbReference type="Proteomes" id="UP001177003"/>
    </source>
</evidence>
<reference evidence="1" key="1">
    <citation type="submission" date="2023-04" db="EMBL/GenBank/DDBJ databases">
        <authorList>
            <person name="Vijverberg K."/>
            <person name="Xiong W."/>
            <person name="Schranz E."/>
        </authorList>
    </citation>
    <scope>NUCLEOTIDE SEQUENCE</scope>
</reference>
<name>A0AA36E3C3_LACSI</name>
<dbReference type="AlphaFoldDB" id="A0AA36E3C3"/>
<keyword evidence="2" id="KW-1185">Reference proteome</keyword>
<protein>
    <submittedName>
        <fullName evidence="1">Uncharacterized protein</fullName>
    </submittedName>
</protein>
<proteinExistence type="predicted"/>